<accession>M1V098</accession>
<feature type="transmembrane region" description="Helical" evidence="8">
    <location>
        <begin position="27"/>
        <end position="50"/>
    </location>
</feature>
<reference evidence="10 11" key="1">
    <citation type="submission" date="2013-02" db="EMBL/GenBank/DDBJ databases">
        <title>The complete genome sequence of Corynebacterium callunae DSM 20147.</title>
        <authorList>
            <person name="Ruckert C."/>
            <person name="Albersmeier A."/>
            <person name="Kalinowski J."/>
        </authorList>
    </citation>
    <scope>NUCLEOTIDE SEQUENCE [LARGE SCALE GENOMIC DNA]</scope>
    <source>
        <strain evidence="10 11">DSM 20147</strain>
    </source>
</reference>
<dbReference type="KEGG" id="ccn:H924_11250"/>
<keyword evidence="11" id="KW-1185">Reference proteome</keyword>
<comment type="subcellular location">
    <subcellularLocation>
        <location evidence="1">Cell membrane</location>
        <topology evidence="1">Multi-pass membrane protein</topology>
    </subcellularLocation>
</comment>
<evidence type="ECO:0000313" key="10">
    <source>
        <dbReference type="EMBL" id="AGG67678.1"/>
    </source>
</evidence>
<evidence type="ECO:0000313" key="11">
    <source>
        <dbReference type="Proteomes" id="UP000011760"/>
    </source>
</evidence>
<dbReference type="PROSITE" id="PS50850">
    <property type="entry name" value="MFS"/>
    <property type="match status" value="1"/>
</dbReference>
<evidence type="ECO:0000256" key="4">
    <source>
        <dbReference type="ARBA" id="ARBA00022475"/>
    </source>
</evidence>
<keyword evidence="7 8" id="KW-0472">Membrane</keyword>
<dbReference type="AlphaFoldDB" id="M1V098"/>
<feature type="transmembrane region" description="Helical" evidence="8">
    <location>
        <begin position="179"/>
        <end position="196"/>
    </location>
</feature>
<feature type="transmembrane region" description="Helical" evidence="8">
    <location>
        <begin position="279"/>
        <end position="303"/>
    </location>
</feature>
<dbReference type="Gene3D" id="1.20.1250.20">
    <property type="entry name" value="MFS general substrate transporter like domains"/>
    <property type="match status" value="1"/>
</dbReference>
<dbReference type="Pfam" id="PF07690">
    <property type="entry name" value="MFS_1"/>
    <property type="match status" value="1"/>
</dbReference>
<feature type="domain" description="Major facilitator superfamily (MFS) profile" evidence="9">
    <location>
        <begin position="1"/>
        <end position="446"/>
    </location>
</feature>
<keyword evidence="3" id="KW-0813">Transport</keyword>
<evidence type="ECO:0000256" key="1">
    <source>
        <dbReference type="ARBA" id="ARBA00004651"/>
    </source>
</evidence>
<dbReference type="GO" id="GO:0005886">
    <property type="term" value="C:plasma membrane"/>
    <property type="evidence" value="ECO:0007669"/>
    <property type="project" value="UniProtKB-SubCell"/>
</dbReference>
<dbReference type="PANTHER" id="PTHR42718:SF9">
    <property type="entry name" value="MAJOR FACILITATOR SUPERFAMILY MULTIDRUG TRANSPORTER MFSC"/>
    <property type="match status" value="1"/>
</dbReference>
<dbReference type="eggNOG" id="COG2814">
    <property type="taxonomic scope" value="Bacteria"/>
</dbReference>
<keyword evidence="4" id="KW-1003">Cell membrane</keyword>
<feature type="transmembrane region" description="Helical" evidence="8">
    <location>
        <begin position="146"/>
        <end position="167"/>
    </location>
</feature>
<dbReference type="NCBIfam" id="TIGR00711">
    <property type="entry name" value="efflux_EmrB"/>
    <property type="match status" value="1"/>
</dbReference>
<dbReference type="PANTHER" id="PTHR42718">
    <property type="entry name" value="MAJOR FACILITATOR SUPERFAMILY MULTIDRUG TRANSPORTER MFSC"/>
    <property type="match status" value="1"/>
</dbReference>
<feature type="transmembrane region" description="Helical" evidence="8">
    <location>
        <begin position="246"/>
        <end position="273"/>
    </location>
</feature>
<keyword evidence="5 8" id="KW-0812">Transmembrane</keyword>
<feature type="transmembrane region" description="Helical" evidence="8">
    <location>
        <begin position="315"/>
        <end position="334"/>
    </location>
</feature>
<evidence type="ECO:0000256" key="6">
    <source>
        <dbReference type="ARBA" id="ARBA00022989"/>
    </source>
</evidence>
<evidence type="ECO:0000256" key="2">
    <source>
        <dbReference type="ARBA" id="ARBA00008537"/>
    </source>
</evidence>
<evidence type="ECO:0000259" key="9">
    <source>
        <dbReference type="PROSITE" id="PS50850"/>
    </source>
</evidence>
<dbReference type="Gene3D" id="1.20.1720.10">
    <property type="entry name" value="Multidrug resistance protein D"/>
    <property type="match status" value="1"/>
</dbReference>
<evidence type="ECO:0000256" key="8">
    <source>
        <dbReference type="SAM" id="Phobius"/>
    </source>
</evidence>
<dbReference type="SUPFAM" id="SSF103473">
    <property type="entry name" value="MFS general substrate transporter"/>
    <property type="match status" value="1"/>
</dbReference>
<organism evidence="10 11">
    <name type="scientific">Corynebacterium callunae DSM 20147</name>
    <dbReference type="NCBI Taxonomy" id="1121353"/>
    <lineage>
        <taxon>Bacteria</taxon>
        <taxon>Bacillati</taxon>
        <taxon>Actinomycetota</taxon>
        <taxon>Actinomycetes</taxon>
        <taxon>Mycobacteriales</taxon>
        <taxon>Corynebacteriaceae</taxon>
        <taxon>Corynebacterium</taxon>
    </lineage>
</organism>
<feature type="transmembrane region" description="Helical" evidence="8">
    <location>
        <begin position="340"/>
        <end position="358"/>
    </location>
</feature>
<dbReference type="InterPro" id="IPR036259">
    <property type="entry name" value="MFS_trans_sf"/>
</dbReference>
<feature type="transmembrane region" description="Helical" evidence="8">
    <location>
        <begin position="208"/>
        <end position="225"/>
    </location>
</feature>
<comment type="similarity">
    <text evidence="2">Belongs to the major facilitator superfamily. EmrB family.</text>
</comment>
<dbReference type="CDD" id="cd17503">
    <property type="entry name" value="MFS_LmrB_MDR_like"/>
    <property type="match status" value="1"/>
</dbReference>
<protein>
    <submittedName>
        <fullName evidence="10">Lincomycin resistance protein</fullName>
    </submittedName>
</protein>
<dbReference type="InterPro" id="IPR011701">
    <property type="entry name" value="MFS"/>
</dbReference>
<evidence type="ECO:0000256" key="5">
    <source>
        <dbReference type="ARBA" id="ARBA00022692"/>
    </source>
</evidence>
<proteinExistence type="inferred from homology"/>
<dbReference type="Proteomes" id="UP000011760">
    <property type="component" value="Chromosome"/>
</dbReference>
<sequence length="479" mass="50312">MIMILNETILSVALPAIMEDFSVGADVVQWLTTGFMLVMAIVIPTTGFLLQRFGTRTLFLAALVLFIAGTVIAAVAPAFVCILLGRVIQAIGTAIVLPLLMTVTLTLVEPERRGMMMGINSIVMSVAPAVGPTLSGLILNSLTWHWLFWLMVPIALVCLIAGFFLIVDIAEPVKIGFDILSVVLSALAFGGLVYGLSTIGQLVTGESWIPVVALIAGAVFLAVFVRRQIVLSRSGKALLEMAPFGVLNFTLSVTVLSLAFATMLGTVIVLPLYMQSALLITALVTGLALLPGGLIQGLVSPFIGRIYDSVGPRPLVIPGALILLASQIWMHFGLSENTTVWTVIAMYVLFGIGMALVMTPMMTLSLSVLPKHLYGHGSAIVNTLQQLGGAAGTAILIAAMTIGAKNSSATSMAAAQADGTSASFIAGGILAAIALVAALFIQAPQRTKVVEQEAPHQASSFRRKARYLLPRGASCGTII</sequence>
<dbReference type="GO" id="GO:0022857">
    <property type="term" value="F:transmembrane transporter activity"/>
    <property type="evidence" value="ECO:0007669"/>
    <property type="project" value="InterPro"/>
</dbReference>
<evidence type="ECO:0000256" key="7">
    <source>
        <dbReference type="ARBA" id="ARBA00023136"/>
    </source>
</evidence>
<dbReference type="PATRIC" id="fig|1121353.3.peg.2299"/>
<name>M1V098_9CORY</name>
<feature type="transmembrane region" description="Helical" evidence="8">
    <location>
        <begin position="422"/>
        <end position="441"/>
    </location>
</feature>
<keyword evidence="6 8" id="KW-1133">Transmembrane helix</keyword>
<dbReference type="STRING" id="1121353.H924_11250"/>
<feature type="transmembrane region" description="Helical" evidence="8">
    <location>
        <begin position="379"/>
        <end position="402"/>
    </location>
</feature>
<dbReference type="InterPro" id="IPR020846">
    <property type="entry name" value="MFS_dom"/>
</dbReference>
<dbReference type="HOGENOM" id="CLU_000960_28_0_11"/>
<gene>
    <name evidence="10" type="ORF">H924_11250</name>
</gene>
<feature type="transmembrane region" description="Helical" evidence="8">
    <location>
        <begin position="119"/>
        <end position="140"/>
    </location>
</feature>
<feature type="transmembrane region" description="Helical" evidence="8">
    <location>
        <begin position="57"/>
        <end position="80"/>
    </location>
</feature>
<evidence type="ECO:0000256" key="3">
    <source>
        <dbReference type="ARBA" id="ARBA00022448"/>
    </source>
</evidence>
<feature type="transmembrane region" description="Helical" evidence="8">
    <location>
        <begin position="86"/>
        <end position="107"/>
    </location>
</feature>
<dbReference type="InterPro" id="IPR004638">
    <property type="entry name" value="EmrB-like"/>
</dbReference>
<dbReference type="EMBL" id="CP004354">
    <property type="protein sequence ID" value="AGG67678.1"/>
    <property type="molecule type" value="Genomic_DNA"/>
</dbReference>